<evidence type="ECO:0000256" key="1">
    <source>
        <dbReference type="ARBA" id="ARBA00022617"/>
    </source>
</evidence>
<dbReference type="Pfam" id="PF00034">
    <property type="entry name" value="Cytochrom_C"/>
    <property type="match status" value="1"/>
</dbReference>
<evidence type="ECO:0000313" key="7">
    <source>
        <dbReference type="EMBL" id="MFC4232677.1"/>
    </source>
</evidence>
<evidence type="ECO:0000256" key="3">
    <source>
        <dbReference type="ARBA" id="ARBA00023004"/>
    </source>
</evidence>
<dbReference type="InterPro" id="IPR051395">
    <property type="entry name" value="Cytochrome_c_Peroxidase/MauG"/>
</dbReference>
<dbReference type="PANTHER" id="PTHR30600:SF9">
    <property type="entry name" value="BLR7738 PROTEIN"/>
    <property type="match status" value="1"/>
</dbReference>
<evidence type="ECO:0000256" key="2">
    <source>
        <dbReference type="ARBA" id="ARBA00022723"/>
    </source>
</evidence>
<keyword evidence="5" id="KW-0812">Transmembrane</keyword>
<dbReference type="Pfam" id="PF21419">
    <property type="entry name" value="RoxA-like_Cyt-c"/>
    <property type="match status" value="1"/>
</dbReference>
<dbReference type="PANTHER" id="PTHR30600">
    <property type="entry name" value="CYTOCHROME C PEROXIDASE-RELATED"/>
    <property type="match status" value="1"/>
</dbReference>
<dbReference type="InterPro" id="IPR036909">
    <property type="entry name" value="Cyt_c-like_dom_sf"/>
</dbReference>
<feature type="transmembrane region" description="Helical" evidence="5">
    <location>
        <begin position="16"/>
        <end position="33"/>
    </location>
</feature>
<keyword evidence="5" id="KW-1133">Transmembrane helix</keyword>
<dbReference type="EMBL" id="JBHSDC010000024">
    <property type="protein sequence ID" value="MFC4232677.1"/>
    <property type="molecule type" value="Genomic_DNA"/>
</dbReference>
<feature type="domain" description="Cytochrome c" evidence="6">
    <location>
        <begin position="298"/>
        <end position="473"/>
    </location>
</feature>
<keyword evidence="5" id="KW-0472">Membrane</keyword>
<sequence length="473" mass="53352">MYLTSLASINMVRRQYFTVIIICLFITISVAFINKADEYDKPTFIPPSAQRSGDSAIGYNYLTTGDYLKSGLPYNFYTLFLGKDKNNFLNRTGKNATVAYGFNVVKGENDIDVVVPTCLQCHAQEFEGKLYVGLGNTFQDFTNFGKSSSYLNSAAIKVMQTFAPNQYPSTKAIITSFSAIAPYMQTEVQGVNAADRLAALLVAHRDPQTLEWLPTPILDIPNEVVPTDVPAWWLLKKKNAMFYNGFGRGDFGKFLMLSNILTVKDSSEAREVNSHFGDVLAYIKSINPPKYPKAIDDNLAAKGKTIFTTNCSKCHGTYGDDGKYPNLLIPASIIRTDSMLYLGNQQNPQFIDWFNKSWFAQGDNPARLEPYKGYIAPPLDGIWITAPYLHNGSVPTLQALLNSKERPRYWKRNFKQPTYDYDNIGWQYETVTKPEKRTTYNTDLPGYRNVGHTFGDRLSDAERKAVIEYLKTL</sequence>
<keyword evidence="8" id="KW-1185">Reference proteome</keyword>
<keyword evidence="3 4" id="KW-0408">Iron</keyword>
<evidence type="ECO:0000256" key="5">
    <source>
        <dbReference type="SAM" id="Phobius"/>
    </source>
</evidence>
<evidence type="ECO:0000256" key="4">
    <source>
        <dbReference type="PROSITE-ProRule" id="PRU00433"/>
    </source>
</evidence>
<dbReference type="Gene3D" id="1.10.760.10">
    <property type="entry name" value="Cytochrome c-like domain"/>
    <property type="match status" value="1"/>
</dbReference>
<dbReference type="RefSeq" id="WP_379014628.1">
    <property type="nucleotide sequence ID" value="NZ_JBHSDC010000024.1"/>
</dbReference>
<reference evidence="8" key="1">
    <citation type="journal article" date="2019" name="Int. J. Syst. Evol. Microbiol.">
        <title>The Global Catalogue of Microorganisms (GCM) 10K type strain sequencing project: providing services to taxonomists for standard genome sequencing and annotation.</title>
        <authorList>
            <consortium name="The Broad Institute Genomics Platform"/>
            <consortium name="The Broad Institute Genome Sequencing Center for Infectious Disease"/>
            <person name="Wu L."/>
            <person name="Ma J."/>
        </authorList>
    </citation>
    <scope>NUCLEOTIDE SEQUENCE [LARGE SCALE GENOMIC DNA]</scope>
    <source>
        <strain evidence="8">CECT 8010</strain>
    </source>
</reference>
<protein>
    <submittedName>
        <fullName evidence="7">C-type cytochrome</fullName>
    </submittedName>
</protein>
<dbReference type="SUPFAM" id="SSF46626">
    <property type="entry name" value="Cytochrome c"/>
    <property type="match status" value="1"/>
</dbReference>
<proteinExistence type="predicted"/>
<keyword evidence="1 4" id="KW-0349">Heme</keyword>
<comment type="caution">
    <text evidence="7">The sequence shown here is derived from an EMBL/GenBank/DDBJ whole genome shotgun (WGS) entry which is preliminary data.</text>
</comment>
<evidence type="ECO:0000259" key="6">
    <source>
        <dbReference type="PROSITE" id="PS51007"/>
    </source>
</evidence>
<dbReference type="InterPro" id="IPR009056">
    <property type="entry name" value="Cyt_c-like_dom"/>
</dbReference>
<gene>
    <name evidence="7" type="ORF">ACFOW1_12310</name>
</gene>
<organism evidence="7 8">
    <name type="scientific">Parasediminibacterium paludis</name>
    <dbReference type="NCBI Taxonomy" id="908966"/>
    <lineage>
        <taxon>Bacteria</taxon>
        <taxon>Pseudomonadati</taxon>
        <taxon>Bacteroidota</taxon>
        <taxon>Chitinophagia</taxon>
        <taxon>Chitinophagales</taxon>
        <taxon>Chitinophagaceae</taxon>
        <taxon>Parasediminibacterium</taxon>
    </lineage>
</organism>
<evidence type="ECO:0000313" key="8">
    <source>
        <dbReference type="Proteomes" id="UP001595906"/>
    </source>
</evidence>
<keyword evidence="2 4" id="KW-0479">Metal-binding</keyword>
<name>A0ABV8PXH9_9BACT</name>
<dbReference type="Proteomes" id="UP001595906">
    <property type="component" value="Unassembled WGS sequence"/>
</dbReference>
<accession>A0ABV8PXH9</accession>
<dbReference type="PROSITE" id="PS51007">
    <property type="entry name" value="CYTC"/>
    <property type="match status" value="1"/>
</dbReference>